<dbReference type="GO" id="GO:0030686">
    <property type="term" value="C:90S preribosome"/>
    <property type="evidence" value="ECO:0007669"/>
    <property type="project" value="TreeGrafter"/>
</dbReference>
<organism evidence="4 5">
    <name type="scientific">Geotrichum candidum</name>
    <name type="common">Oospora lactis</name>
    <name type="synonym">Dipodascus geotrichum</name>
    <dbReference type="NCBI Taxonomy" id="1173061"/>
    <lineage>
        <taxon>Eukaryota</taxon>
        <taxon>Fungi</taxon>
        <taxon>Dikarya</taxon>
        <taxon>Ascomycota</taxon>
        <taxon>Saccharomycotina</taxon>
        <taxon>Dipodascomycetes</taxon>
        <taxon>Dipodascales</taxon>
        <taxon>Dipodascaceae</taxon>
        <taxon>Geotrichum</taxon>
    </lineage>
</organism>
<feature type="compositionally biased region" description="Acidic residues" evidence="2">
    <location>
        <begin position="54"/>
        <end position="65"/>
    </location>
</feature>
<comment type="caution">
    <text evidence="4">The sequence shown here is derived from an EMBL/GenBank/DDBJ whole genome shotgun (WGS) entry which is preliminary data.</text>
</comment>
<dbReference type="OrthoDB" id="10252032at2759"/>
<dbReference type="GO" id="GO:0005730">
    <property type="term" value="C:nucleolus"/>
    <property type="evidence" value="ECO:0007669"/>
    <property type="project" value="TreeGrafter"/>
</dbReference>
<name>A0A0J9XBF1_GEOCN</name>
<evidence type="ECO:0000256" key="2">
    <source>
        <dbReference type="SAM" id="MobiDB-lite"/>
    </source>
</evidence>
<keyword evidence="5" id="KW-1185">Reference proteome</keyword>
<dbReference type="EMBL" id="CCBN010000008">
    <property type="protein sequence ID" value="CDO54529.1"/>
    <property type="molecule type" value="Genomic_DNA"/>
</dbReference>
<dbReference type="AlphaFoldDB" id="A0A0J9XBF1"/>
<feature type="compositionally biased region" description="Basic and acidic residues" evidence="2">
    <location>
        <begin position="432"/>
        <end position="461"/>
    </location>
</feature>
<feature type="domain" description="Kri1-like C-terminal" evidence="3">
    <location>
        <begin position="432"/>
        <end position="524"/>
    </location>
</feature>
<feature type="region of interest" description="Disordered" evidence="2">
    <location>
        <begin position="266"/>
        <end position="305"/>
    </location>
</feature>
<feature type="region of interest" description="Disordered" evidence="2">
    <location>
        <begin position="125"/>
        <end position="196"/>
    </location>
</feature>
<feature type="compositionally biased region" description="Acidic residues" evidence="2">
    <location>
        <begin position="163"/>
        <end position="173"/>
    </location>
</feature>
<feature type="compositionally biased region" description="Basic and acidic residues" evidence="2">
    <location>
        <begin position="270"/>
        <end position="299"/>
    </location>
</feature>
<dbReference type="PANTHER" id="PTHR14490">
    <property type="entry name" value="ZINC FINGER, ZZ TYPE"/>
    <property type="match status" value="1"/>
</dbReference>
<feature type="compositionally biased region" description="Acidic residues" evidence="2">
    <location>
        <begin position="379"/>
        <end position="405"/>
    </location>
</feature>
<feature type="compositionally biased region" description="Basic and acidic residues" evidence="2">
    <location>
        <begin position="146"/>
        <end position="155"/>
    </location>
</feature>
<dbReference type="Proteomes" id="UP000242525">
    <property type="component" value="Unassembled WGS sequence"/>
</dbReference>
<protein>
    <submittedName>
        <fullName evidence="4">Similar to Saccharomyces cerevisiae YNL308C KRI1 Essential nucleolar protein required for 40S ribosome biogenesis</fullName>
    </submittedName>
</protein>
<gene>
    <name evidence="4" type="ORF">BN980_GECA08s00626g</name>
</gene>
<dbReference type="Pfam" id="PF12936">
    <property type="entry name" value="Kri1_C"/>
    <property type="match status" value="1"/>
</dbReference>
<sequence>MARKKSAAKRAREAATVGQAPSGANDIPITKDRPEIAARAPVVSDSEGAYSNSESDEEEDDFGELITEDVEAGINNVLKTIRENPTALLNKDIKFFDSSATTANDKKKEDKPIYLKDYHRMNILAGGDNADENEDEDGEKPFAIQQKEDRERLVSEIHGALGGDDEEEDDEEDFLVKRKEERDVKPIDLPDPGKNEDEFLQAFLDTKGWLPQTIDKKTGKSIVPSYGDIVEDDDDFEDRAEQYEIKHNFRFEDDNAAEIVSYARNQSTVRRTEESSRKKQREAKIQARLEEEKKKEAKMARIKNKKVKEVTSKFEQLKQALGGDGDDAADEDTLQRLLAASENLDILDFDGDEWDKKMEQVFNDDFYSKGGHKPKLGENDNEEDEKDEDEDDAELEETAGNDEEETSKLSKNQQKREEKRKKKLEQQQIRNKAQEIVEKNIDTILEKEGITDDKADDETPKFRYRAVSPDSFGLSSRDILLANDNQLNEYVGLKKLASFRDPEKKKKDHRKYAKKRRLREWRKSNFDNEEEPSDEAIIAALQGSGGPAAKKQKKSHKKQKKN</sequence>
<evidence type="ECO:0000313" key="5">
    <source>
        <dbReference type="Proteomes" id="UP000242525"/>
    </source>
</evidence>
<feature type="compositionally biased region" description="Acidic residues" evidence="2">
    <location>
        <begin position="129"/>
        <end position="138"/>
    </location>
</feature>
<dbReference type="Pfam" id="PF05178">
    <property type="entry name" value="Kri1"/>
    <property type="match status" value="1"/>
</dbReference>
<feature type="region of interest" description="Disordered" evidence="2">
    <location>
        <begin position="1"/>
        <end position="65"/>
    </location>
</feature>
<dbReference type="InterPro" id="IPR018034">
    <property type="entry name" value="Kri1"/>
</dbReference>
<dbReference type="STRING" id="1173061.A0A0J9XBF1"/>
<accession>A0A0J9XBF1</accession>
<feature type="region of interest" description="Disordered" evidence="2">
    <location>
        <begin position="364"/>
        <end position="462"/>
    </location>
</feature>
<evidence type="ECO:0000313" key="4">
    <source>
        <dbReference type="EMBL" id="CDO54529.1"/>
    </source>
</evidence>
<dbReference type="InterPro" id="IPR024626">
    <property type="entry name" value="Kri1-like_C"/>
</dbReference>
<reference evidence="4" key="1">
    <citation type="submission" date="2014-03" db="EMBL/GenBank/DDBJ databases">
        <authorList>
            <person name="Casaregola S."/>
        </authorList>
    </citation>
    <scope>NUCLEOTIDE SEQUENCE [LARGE SCALE GENOMIC DNA]</scope>
    <source>
        <strain evidence="4">CLIB 918</strain>
    </source>
</reference>
<comment type="similarity">
    <text evidence="1">Belongs to the KRI1 family.</text>
</comment>
<dbReference type="GO" id="GO:0000447">
    <property type="term" value="P:endonucleolytic cleavage in ITS1 to separate SSU-rRNA from 5.8S rRNA and LSU-rRNA from tricistronic rRNA transcript (SSU-rRNA, 5.8S rRNA, LSU-rRNA)"/>
    <property type="evidence" value="ECO:0007669"/>
    <property type="project" value="TreeGrafter"/>
</dbReference>
<evidence type="ECO:0000256" key="1">
    <source>
        <dbReference type="ARBA" id="ARBA00007473"/>
    </source>
</evidence>
<feature type="compositionally biased region" description="Basic residues" evidence="2">
    <location>
        <begin position="550"/>
        <end position="562"/>
    </location>
</feature>
<feature type="compositionally biased region" description="Basic and acidic residues" evidence="2">
    <location>
        <begin position="174"/>
        <end position="196"/>
    </location>
</feature>
<feature type="region of interest" description="Disordered" evidence="2">
    <location>
        <begin position="521"/>
        <end position="562"/>
    </location>
</feature>
<proteinExistence type="inferred from homology"/>
<evidence type="ECO:0000259" key="3">
    <source>
        <dbReference type="Pfam" id="PF12936"/>
    </source>
</evidence>
<dbReference type="PANTHER" id="PTHR14490:SF5">
    <property type="entry name" value="PROTEIN KRI1 HOMOLOG"/>
    <property type="match status" value="1"/>
</dbReference>